<dbReference type="GO" id="GO:0006284">
    <property type="term" value="P:base-excision repair"/>
    <property type="evidence" value="ECO:0007669"/>
    <property type="project" value="TreeGrafter"/>
</dbReference>
<dbReference type="Gene3D" id="3.60.10.10">
    <property type="entry name" value="Endonuclease/exonuclease/phosphatase"/>
    <property type="match status" value="1"/>
</dbReference>
<reference evidence="10 11" key="1">
    <citation type="submission" date="2018-09" db="EMBL/GenBank/DDBJ databases">
        <authorList>
            <person name="Postec A."/>
        </authorList>
    </citation>
    <scope>NUCLEOTIDE SEQUENCE [LARGE SCALE GENOMIC DNA]</scope>
    <source>
        <strain evidence="10">70B-A</strain>
    </source>
</reference>
<feature type="binding site" evidence="7">
    <location>
        <position position="35"/>
    </location>
    <ligand>
        <name>Mg(2+)</name>
        <dbReference type="ChEBI" id="CHEBI:18420"/>
        <label>1</label>
    </ligand>
</feature>
<dbReference type="NCBIfam" id="TIGR00633">
    <property type="entry name" value="xth"/>
    <property type="match status" value="1"/>
</dbReference>
<feature type="domain" description="Endonuclease/exonuclease/phosphatase" evidence="9">
    <location>
        <begin position="4"/>
        <end position="242"/>
    </location>
</feature>
<sequence length="251" mass="29276">MKLISWNVNGIRAALKKGFMAYFIEQDADIFCIQESKCQVGQVDLDLPGYEQYWNAAVKKGYSGTAIFTKIKPINVTYGIGMDDHDQEGRVITLEFDEFYLVNCYTPNSKRGLERLDYREVWEDDFRTYLKKRDEVKPVILCGDLNVAHMEIDIKNDKTNHRSAGFTDEERRKMTKLLGSGFIDTFRFFYPELEDAYTWWSYMGNARANNTGWRIDYFIVSERMSERLEDAKIHSQVMGSDHCPVVLTLKD</sequence>
<dbReference type="GO" id="GO:0008311">
    <property type="term" value="F:double-stranded DNA 3'-5' DNA exonuclease activity"/>
    <property type="evidence" value="ECO:0007669"/>
    <property type="project" value="UniProtKB-EC"/>
</dbReference>
<evidence type="ECO:0000256" key="4">
    <source>
        <dbReference type="ARBA" id="ARBA00022801"/>
    </source>
</evidence>
<keyword evidence="7" id="KW-0464">Manganese</keyword>
<feature type="binding site" evidence="7">
    <location>
        <position position="146"/>
    </location>
    <ligand>
        <name>Mg(2+)</name>
        <dbReference type="ChEBI" id="CHEBI:18420"/>
        <label>1</label>
    </ligand>
</feature>
<organism evidence="10 11">
    <name type="scientific">Petrocella atlantisensis</name>
    <dbReference type="NCBI Taxonomy" id="2173034"/>
    <lineage>
        <taxon>Bacteria</taxon>
        <taxon>Bacillati</taxon>
        <taxon>Bacillota</taxon>
        <taxon>Clostridia</taxon>
        <taxon>Lachnospirales</taxon>
        <taxon>Vallitaleaceae</taxon>
        <taxon>Petrocella</taxon>
    </lineage>
</organism>
<feature type="site" description="Important for catalytic activity" evidence="8">
    <location>
        <position position="216"/>
    </location>
</feature>
<protein>
    <submittedName>
        <fullName evidence="10">Apurinic/apyrimidinic endonuclease</fullName>
        <ecNumber evidence="10">3.1.11.2</ecNumber>
    </submittedName>
</protein>
<feature type="site" description="Interaction with DNA substrate" evidence="8">
    <location>
        <position position="242"/>
    </location>
</feature>
<dbReference type="GO" id="GO:0003677">
    <property type="term" value="F:DNA binding"/>
    <property type="evidence" value="ECO:0007669"/>
    <property type="project" value="InterPro"/>
</dbReference>
<dbReference type="InterPro" id="IPR004808">
    <property type="entry name" value="AP_endonuc_1"/>
</dbReference>
<keyword evidence="4 10" id="KW-0378">Hydrolase</keyword>
<dbReference type="OrthoDB" id="9803914at2"/>
<dbReference type="GO" id="GO:0003906">
    <property type="term" value="F:DNA-(apurinic or apyrimidinic site) endonuclease activity"/>
    <property type="evidence" value="ECO:0007669"/>
    <property type="project" value="TreeGrafter"/>
</dbReference>
<dbReference type="PROSITE" id="PS51435">
    <property type="entry name" value="AP_NUCLEASE_F1_4"/>
    <property type="match status" value="1"/>
</dbReference>
<dbReference type="CDD" id="cd09087">
    <property type="entry name" value="Ape1-like_AP-endo"/>
    <property type="match status" value="1"/>
</dbReference>
<feature type="binding site" evidence="7">
    <location>
        <position position="144"/>
    </location>
    <ligand>
        <name>Mg(2+)</name>
        <dbReference type="ChEBI" id="CHEBI:18420"/>
        <label>1</label>
    </ligand>
</feature>
<evidence type="ECO:0000256" key="7">
    <source>
        <dbReference type="PIRSR" id="PIRSR604808-2"/>
    </source>
</evidence>
<dbReference type="KEGG" id="cbar:PATL70BA_2244"/>
<dbReference type="EMBL" id="LR130778">
    <property type="protein sequence ID" value="VDN48136.1"/>
    <property type="molecule type" value="Genomic_DNA"/>
</dbReference>
<proteinExistence type="inferred from homology"/>
<feature type="binding site" evidence="7">
    <location>
        <position position="241"/>
    </location>
    <ligand>
        <name>Mg(2+)</name>
        <dbReference type="ChEBI" id="CHEBI:18420"/>
        <label>1</label>
    </ligand>
</feature>
<dbReference type="InterPro" id="IPR005135">
    <property type="entry name" value="Endo/exonuclease/phosphatase"/>
</dbReference>
<evidence type="ECO:0000313" key="11">
    <source>
        <dbReference type="Proteomes" id="UP000279029"/>
    </source>
</evidence>
<keyword evidence="3 7" id="KW-0479">Metal-binding</keyword>
<dbReference type="InterPro" id="IPR036691">
    <property type="entry name" value="Endo/exonu/phosph_ase_sf"/>
</dbReference>
<dbReference type="NCBIfam" id="TIGR00195">
    <property type="entry name" value="exoDNase_III"/>
    <property type="match status" value="1"/>
</dbReference>
<evidence type="ECO:0000256" key="5">
    <source>
        <dbReference type="ARBA" id="ARBA00022842"/>
    </source>
</evidence>
<evidence type="ECO:0000256" key="1">
    <source>
        <dbReference type="ARBA" id="ARBA00001936"/>
    </source>
</evidence>
<accession>A0A3P7RZP8</accession>
<dbReference type="Pfam" id="PF03372">
    <property type="entry name" value="Exo_endo_phos"/>
    <property type="match status" value="1"/>
</dbReference>
<keyword evidence="10" id="KW-0255">Endonuclease</keyword>
<comment type="cofactor">
    <cofactor evidence="7">
        <name>Mg(2+)</name>
        <dbReference type="ChEBI" id="CHEBI:18420"/>
    </cofactor>
    <cofactor evidence="7">
        <name>Mn(2+)</name>
        <dbReference type="ChEBI" id="CHEBI:29035"/>
    </cofactor>
    <text evidence="7">Probably binds two magnesium or manganese ions per subunit.</text>
</comment>
<keyword evidence="5 7" id="KW-0460">Magnesium</keyword>
<evidence type="ECO:0000256" key="6">
    <source>
        <dbReference type="PIRSR" id="PIRSR604808-1"/>
    </source>
</evidence>
<dbReference type="EC" id="3.1.11.2" evidence="10"/>
<dbReference type="InterPro" id="IPR020847">
    <property type="entry name" value="AP_endonuclease_F1_BS"/>
</dbReference>
<comment type="similarity">
    <text evidence="2">Belongs to the DNA repair enzymes AP/ExoA family.</text>
</comment>
<feature type="active site" evidence="6">
    <location>
        <position position="105"/>
    </location>
</feature>
<dbReference type="AlphaFoldDB" id="A0A3P7RZP8"/>
<evidence type="ECO:0000256" key="8">
    <source>
        <dbReference type="PIRSR" id="PIRSR604808-3"/>
    </source>
</evidence>
<dbReference type="PROSITE" id="PS00726">
    <property type="entry name" value="AP_NUCLEASE_F1_1"/>
    <property type="match status" value="1"/>
</dbReference>
<gene>
    <name evidence="10" type="primary">exoA</name>
    <name evidence="10" type="ORF">PATL70BA_2244</name>
</gene>
<feature type="site" description="Transition state stabilizer" evidence="8">
    <location>
        <position position="146"/>
    </location>
</feature>
<evidence type="ECO:0000313" key="10">
    <source>
        <dbReference type="EMBL" id="VDN48136.1"/>
    </source>
</evidence>
<dbReference type="PANTHER" id="PTHR22748">
    <property type="entry name" value="AP ENDONUCLEASE"/>
    <property type="match status" value="1"/>
</dbReference>
<feature type="active site" description="Proton acceptor" evidence="6">
    <location>
        <position position="242"/>
    </location>
</feature>
<keyword evidence="11" id="KW-1185">Reference proteome</keyword>
<evidence type="ECO:0000259" key="9">
    <source>
        <dbReference type="Pfam" id="PF03372"/>
    </source>
</evidence>
<feature type="active site" description="Proton donor/acceptor" evidence="6">
    <location>
        <position position="144"/>
    </location>
</feature>
<dbReference type="SUPFAM" id="SSF56219">
    <property type="entry name" value="DNase I-like"/>
    <property type="match status" value="1"/>
</dbReference>
<comment type="cofactor">
    <cofactor evidence="1">
        <name>Mn(2+)</name>
        <dbReference type="ChEBI" id="CHEBI:29035"/>
    </cofactor>
</comment>
<feature type="binding site" evidence="7">
    <location>
        <position position="7"/>
    </location>
    <ligand>
        <name>Mg(2+)</name>
        <dbReference type="ChEBI" id="CHEBI:18420"/>
        <label>1</label>
    </ligand>
</feature>
<keyword evidence="10" id="KW-0540">Nuclease</keyword>
<dbReference type="Proteomes" id="UP000279029">
    <property type="component" value="Chromosome"/>
</dbReference>
<feature type="binding site" evidence="7">
    <location>
        <position position="242"/>
    </location>
    <ligand>
        <name>Mg(2+)</name>
        <dbReference type="ChEBI" id="CHEBI:18420"/>
        <label>1</label>
    </ligand>
</feature>
<dbReference type="FunFam" id="3.60.10.10:FF:000034">
    <property type="entry name" value="Exodeoxyribonuclease III"/>
    <property type="match status" value="1"/>
</dbReference>
<evidence type="ECO:0000256" key="3">
    <source>
        <dbReference type="ARBA" id="ARBA00022723"/>
    </source>
</evidence>
<dbReference type="RefSeq" id="WP_125137317.1">
    <property type="nucleotide sequence ID" value="NZ_LR130778.1"/>
</dbReference>
<dbReference type="GO" id="GO:0008081">
    <property type="term" value="F:phosphoric diester hydrolase activity"/>
    <property type="evidence" value="ECO:0007669"/>
    <property type="project" value="TreeGrafter"/>
</dbReference>
<name>A0A3P7RZP8_9FIRM</name>
<dbReference type="GO" id="GO:0046872">
    <property type="term" value="F:metal ion binding"/>
    <property type="evidence" value="ECO:0007669"/>
    <property type="project" value="UniProtKB-KW"/>
</dbReference>
<dbReference type="PANTHER" id="PTHR22748:SF6">
    <property type="entry name" value="DNA-(APURINIC OR APYRIMIDINIC SITE) ENDONUCLEASE"/>
    <property type="match status" value="1"/>
</dbReference>
<evidence type="ECO:0000256" key="2">
    <source>
        <dbReference type="ARBA" id="ARBA00007092"/>
    </source>
</evidence>